<dbReference type="EMBL" id="BAABHV010000010">
    <property type="protein sequence ID" value="GAA5054544.1"/>
    <property type="molecule type" value="Genomic_DNA"/>
</dbReference>
<reference evidence="4" key="1">
    <citation type="journal article" date="2019" name="Int. J. Syst. Evol. Microbiol.">
        <title>The Global Catalogue of Microorganisms (GCM) 10K type strain sequencing project: providing services to taxonomists for standard genome sequencing and annotation.</title>
        <authorList>
            <consortium name="The Broad Institute Genomics Platform"/>
            <consortium name="The Broad Institute Genome Sequencing Center for Infectious Disease"/>
            <person name="Wu L."/>
            <person name="Ma J."/>
        </authorList>
    </citation>
    <scope>NUCLEOTIDE SEQUENCE [LARGE SCALE GENOMIC DNA]</scope>
    <source>
        <strain evidence="4">JCM 18014</strain>
    </source>
</reference>
<name>A0ABP9KD64_9SPHN</name>
<dbReference type="RefSeq" id="WP_346032732.1">
    <property type="nucleotide sequence ID" value="NZ_BAABHV010000010.1"/>
</dbReference>
<sequence length="1971" mass="187721">MTKSAIHARSALMRGCAPAALTLALLAAPQAAGAQAYNATFEVAQGNVTVDRSQPTFDRIEVDGFDAVIDWFPNEINGAPETFLPEGNTAIYTGAPNAGGFAILNRIQPTPITGPAEFAGTVQAFLTDAQGTPVAPGGFVAFYSPTGILVGSTAVFEVPQLMLTTNAVDIASFTDFATGAGPLLLSGDISSIGIAPGASLTGTPEGSFFIVSSSNINMAGDAYFNGSAAYVGSLEAQLAHNSGLFDIIIPFASGSEGPAITHTGSTGGPESSGAGDNHVIYGVTSALPSSTTGVSMLFSGNLGFDVATGATVAGGEIILSANYDVNGREIDGGVTGEGADSFFNGRSDPGFGPTQIVLDGVTATSDVTAISQTETSVTTNLGSSSFAGDLVIVGRSQASVQAGTGTTISVGEDLYVSADNFGFADGSQPLPVNGGSASVTAFTDGLVTVGGRTTVTADAYAAVDSDGVFVGDASGGFASISAFGGTVQLGGATVVSASAQAEVQTAGYDIAGTFFGGFADVSMFSGGTIALDGGLNIFATAFSPNLTGANAGLSGDSFGGNISIGGSDGGGFFSITNGFLVADASAGAGDGVAATGAGPTAQGGSIFVSADDTSTFSVEGDTFLFANGFGGNVTGGGDGGEGIGGSIDIFFQPAALFDGALILDSYAQGGSGENGGSGTGGTNTINVSGPDAVLTINGVSQSFAIGEGGAATGAGNGGLGTGGSAQLFLSQGAQLAMSGAEMQLNVDAFGGNAGSGNGGDALSGSALVSVDEATADFAGTLFLSGIGQGGDSIGGAGGAGTSSGASLVLQIANGSGVFVGNVFSQSAIGIGGNGVSGGIGTGGTAGFVIDANSTLDLASTSINAEGIGGDGSTGNGGNGIGGFIAADIDGGTVTASLDQNFRAAGEGGDTGTGIGGNGTGGIAQVNNVGGIFDAPGAGLNIDAGGLGGSATAAGGSGGNGTGGEAAMVTASGGSSTFLRLNFEAAGSGGDSLDTLGGDGLGGQATVAALLDSASLTVVGDIDLDASGNGGDVVDSGGTGGTGTGGVAVALASDTADVQAGGVLGISADGEGGVGLVGGDGIGGQAAAGALASASLQAGGASLSSDGIGAEGGTGGFGSGGDSLLVATTATLGFTGPVAVSAQGFGGEDPGGSGAATPAGGDAAGGTATLQLDAGAAFTGSSAVALDASARGGNSTGGAGGAATGGDAVFNVANGAVADIAGVLGLQVAATGGTSGIGAGGPATAGSASLAVDGLQTDVQLGGISIGGIATGSNALGGDAGIAVSDTANLAVTGSTSIDMGAVGRDATGGTALIEIANAAASFGGDVVLLVGASALENEGTANAGSASIDVLAGSSLDAGGDIGLYAEAYAGDPGGSSTGGEAVGGTTAINVSGAGSSLSAAGTTTLGTLAQGNTGTDATGGTASLVVADGGNFASTTGLTMIADAQADPAGAATAGSVTMQTLAGAAPSNISAGQTVLGANATGGATGAAGLVEIIAVDGSIAFTSLDARTSGSEPSSSASRFLADNGAITVTSDLFAAVAGDLDVAYANGGTILGGGAPTDLTATFDLTSTGTMTISGDGADGLSFAASSMRLAARDLQIDPLVSLGGSSVEIVSLDTAARNVIGGTTQEAGFTLTDAEIAAVTAETLTITLPDTADADVDAELRDLNLVGSEGGGAREVTIATGGIMQIVGAIRYGSAASGDTLTFLAGPSLQMLLPDASVGSFNAAGELSGGLSFIADNLLFTTSDNLGVILSDPDDPAIPGLLGDFTQTGTTEPFNYVSAGTVSLAALEYLYGQNTGNADHFGGIEVSLGGAGLFVSQIDPASGVPPLRAIFYGLASDSVNDTFEFDEEFFFNTVASGTLSGPFDDSATLNDCVINTAVCPSITPRPEDAPQGPIQNEVLVRNPVSGEQTEDPSRSFTNRFGVEFPALFDAPLISEDERIDDPVTSGGDSALYALDAQDDENDEEEE</sequence>
<feature type="region of interest" description="Disordered" evidence="1">
    <location>
        <begin position="1142"/>
        <end position="1161"/>
    </location>
</feature>
<feature type="compositionally biased region" description="Gly residues" evidence="1">
    <location>
        <begin position="1143"/>
        <end position="1153"/>
    </location>
</feature>
<comment type="caution">
    <text evidence="3">The sequence shown here is derived from an EMBL/GenBank/DDBJ whole genome shotgun (WGS) entry which is preliminary data.</text>
</comment>
<evidence type="ECO:0000313" key="4">
    <source>
        <dbReference type="Proteomes" id="UP001500518"/>
    </source>
</evidence>
<feature type="signal peptide" evidence="2">
    <location>
        <begin position="1"/>
        <end position="19"/>
    </location>
</feature>
<evidence type="ECO:0008006" key="5">
    <source>
        <dbReference type="Google" id="ProtNLM"/>
    </source>
</evidence>
<accession>A0ABP9KD64</accession>
<proteinExistence type="predicted"/>
<gene>
    <name evidence="3" type="ORF">GCM10023208_17490</name>
</gene>
<evidence type="ECO:0000313" key="3">
    <source>
        <dbReference type="EMBL" id="GAA5054544.1"/>
    </source>
</evidence>
<keyword evidence="4" id="KW-1185">Reference proteome</keyword>
<organism evidence="3 4">
    <name type="scientific">Erythrobacter westpacificensis</name>
    <dbReference type="NCBI Taxonomy" id="1055231"/>
    <lineage>
        <taxon>Bacteria</taxon>
        <taxon>Pseudomonadati</taxon>
        <taxon>Pseudomonadota</taxon>
        <taxon>Alphaproteobacteria</taxon>
        <taxon>Sphingomonadales</taxon>
        <taxon>Erythrobacteraceae</taxon>
        <taxon>Erythrobacter/Porphyrobacter group</taxon>
        <taxon>Erythrobacter</taxon>
    </lineage>
</organism>
<feature type="region of interest" description="Disordered" evidence="1">
    <location>
        <begin position="1936"/>
        <end position="1971"/>
    </location>
</feature>
<evidence type="ECO:0000256" key="2">
    <source>
        <dbReference type="SAM" id="SignalP"/>
    </source>
</evidence>
<protein>
    <recommendedName>
        <fullName evidence="5">Autotransporter domain-containing protein</fullName>
    </recommendedName>
</protein>
<dbReference type="Proteomes" id="UP001500518">
    <property type="component" value="Unassembled WGS sequence"/>
</dbReference>
<feature type="chain" id="PRO_5046421439" description="Autotransporter domain-containing protein" evidence="2">
    <location>
        <begin position="20"/>
        <end position="1971"/>
    </location>
</feature>
<keyword evidence="2" id="KW-0732">Signal</keyword>
<feature type="compositionally biased region" description="Acidic residues" evidence="1">
    <location>
        <begin position="1961"/>
        <end position="1971"/>
    </location>
</feature>
<evidence type="ECO:0000256" key="1">
    <source>
        <dbReference type="SAM" id="MobiDB-lite"/>
    </source>
</evidence>